<evidence type="ECO:0000313" key="1">
    <source>
        <dbReference type="EMBL" id="KAG0460247.1"/>
    </source>
</evidence>
<proteinExistence type="predicted"/>
<gene>
    <name evidence="1" type="ORF">HPP92_023375</name>
</gene>
<protein>
    <submittedName>
        <fullName evidence="1">Uncharacterized protein</fullName>
    </submittedName>
</protein>
<dbReference type="EMBL" id="JADCNM010000012">
    <property type="protein sequence ID" value="KAG0460247.1"/>
    <property type="molecule type" value="Genomic_DNA"/>
</dbReference>
<name>A0A835PZC0_VANPL</name>
<dbReference type="AlphaFoldDB" id="A0A835PZC0"/>
<reference evidence="1 2" key="1">
    <citation type="journal article" date="2020" name="Nat. Food">
        <title>A phased Vanilla planifolia genome enables genetic improvement of flavour and production.</title>
        <authorList>
            <person name="Hasing T."/>
            <person name="Tang H."/>
            <person name="Brym M."/>
            <person name="Khazi F."/>
            <person name="Huang T."/>
            <person name="Chambers A.H."/>
        </authorList>
    </citation>
    <scope>NUCLEOTIDE SEQUENCE [LARGE SCALE GENOMIC DNA]</scope>
    <source>
        <tissue evidence="1">Leaf</tissue>
    </source>
</reference>
<comment type="caution">
    <text evidence="1">The sequence shown here is derived from an EMBL/GenBank/DDBJ whole genome shotgun (WGS) entry which is preliminary data.</text>
</comment>
<evidence type="ECO:0000313" key="2">
    <source>
        <dbReference type="Proteomes" id="UP000639772"/>
    </source>
</evidence>
<organism evidence="1 2">
    <name type="scientific">Vanilla planifolia</name>
    <name type="common">Vanilla</name>
    <dbReference type="NCBI Taxonomy" id="51239"/>
    <lineage>
        <taxon>Eukaryota</taxon>
        <taxon>Viridiplantae</taxon>
        <taxon>Streptophyta</taxon>
        <taxon>Embryophyta</taxon>
        <taxon>Tracheophyta</taxon>
        <taxon>Spermatophyta</taxon>
        <taxon>Magnoliopsida</taxon>
        <taxon>Liliopsida</taxon>
        <taxon>Asparagales</taxon>
        <taxon>Orchidaceae</taxon>
        <taxon>Vanilloideae</taxon>
        <taxon>Vanilleae</taxon>
        <taxon>Vanilla</taxon>
    </lineage>
</organism>
<sequence>MVQFQEKEALCEKEASRVLGGKAKCKRRKWKKEALVRSLRSLRDHLLKSKTHYWLRT</sequence>
<dbReference type="Proteomes" id="UP000639772">
    <property type="component" value="Chromosome 12"/>
</dbReference>
<accession>A0A835PZC0</accession>